<proteinExistence type="predicted"/>
<evidence type="ECO:0000259" key="4">
    <source>
        <dbReference type="Pfam" id="PF07992"/>
    </source>
</evidence>
<dbReference type="GO" id="GO:0016491">
    <property type="term" value="F:oxidoreductase activity"/>
    <property type="evidence" value="ECO:0007669"/>
    <property type="project" value="InterPro"/>
</dbReference>
<comment type="cofactor">
    <cofactor evidence="1">
        <name>FAD</name>
        <dbReference type="ChEBI" id="CHEBI:57692"/>
    </cofactor>
</comment>
<dbReference type="Pfam" id="PF07992">
    <property type="entry name" value="Pyr_redox_2"/>
    <property type="match status" value="1"/>
</dbReference>
<dbReference type="Pfam" id="PF18267">
    <property type="entry name" value="Rubredoxin_C"/>
    <property type="match status" value="1"/>
</dbReference>
<dbReference type="PRINTS" id="PR00368">
    <property type="entry name" value="FADPNR"/>
</dbReference>
<dbReference type="InterPro" id="IPR050260">
    <property type="entry name" value="FAD-bd_OxRdtase"/>
</dbReference>
<protein>
    <submittedName>
        <fullName evidence="6">Pyridine nucleotide-disulphide oxidoreductase</fullName>
    </submittedName>
</protein>
<keyword evidence="3" id="KW-0274">FAD</keyword>
<dbReference type="AlphaFoldDB" id="A0A1I5YDZ7"/>
<evidence type="ECO:0000313" key="6">
    <source>
        <dbReference type="EMBL" id="SFQ42418.1"/>
    </source>
</evidence>
<dbReference type="InterPro" id="IPR023753">
    <property type="entry name" value="FAD/NAD-binding_dom"/>
</dbReference>
<feature type="domain" description="FAD/NAD(P)-binding" evidence="4">
    <location>
        <begin position="3"/>
        <end position="122"/>
    </location>
</feature>
<dbReference type="InterPro" id="IPR036188">
    <property type="entry name" value="FAD/NAD-bd_sf"/>
</dbReference>
<organism evidence="6 7">
    <name type="scientific">Caldicoprobacter faecalis</name>
    <dbReference type="NCBI Taxonomy" id="937334"/>
    <lineage>
        <taxon>Bacteria</taxon>
        <taxon>Bacillati</taxon>
        <taxon>Bacillota</taxon>
        <taxon>Clostridia</taxon>
        <taxon>Caldicoprobacterales</taxon>
        <taxon>Caldicoprobacteraceae</taxon>
        <taxon>Caldicoprobacter</taxon>
    </lineage>
</organism>
<dbReference type="STRING" id="937334.SAMN05444406_1437"/>
<name>A0A1I5YDZ7_9FIRM</name>
<dbReference type="EMBL" id="FOXR01000043">
    <property type="protein sequence ID" value="SFQ42418.1"/>
    <property type="molecule type" value="Genomic_DNA"/>
</dbReference>
<keyword evidence="2" id="KW-0285">Flavoprotein</keyword>
<sequence>MPRVFDETASSMALKMLEKYEAKVLLKTSVEKILGHQAAIGVLLKDGREVPCDFIVLAAGVRCNTDLVKGTKLKINRGIIVDTMMRTNIPDVYAAGDVAEGYNFIEERNAEIPIIPNAYKQGETAGQNMAGAQKIFDKGFIMNSMPLLDLSIVSAGVSTPGEGITVKTIYNQEKNTYKKFYIRGNNLVGYLLINDIDRAGIYTDLIRRKIDISSFEHQLGRDDFGFIYLPKALRSQLILEG</sequence>
<reference evidence="6 7" key="1">
    <citation type="submission" date="2016-10" db="EMBL/GenBank/DDBJ databases">
        <authorList>
            <person name="de Groot N.N."/>
        </authorList>
    </citation>
    <scope>NUCLEOTIDE SEQUENCE [LARGE SCALE GENOMIC DNA]</scope>
    <source>
        <strain evidence="6 7">DSM 20678</strain>
    </source>
</reference>
<keyword evidence="7" id="KW-1185">Reference proteome</keyword>
<dbReference type="Gene3D" id="3.30.390.30">
    <property type="match status" value="1"/>
</dbReference>
<evidence type="ECO:0000256" key="1">
    <source>
        <dbReference type="ARBA" id="ARBA00001974"/>
    </source>
</evidence>
<evidence type="ECO:0000259" key="5">
    <source>
        <dbReference type="Pfam" id="PF18267"/>
    </source>
</evidence>
<accession>A0A1I5YDZ7</accession>
<dbReference type="InterPro" id="IPR016156">
    <property type="entry name" value="FAD/NAD-linked_Rdtase_dimer_sf"/>
</dbReference>
<gene>
    <name evidence="6" type="ORF">SAMN05444406_1437</name>
</gene>
<dbReference type="Gene3D" id="3.50.50.60">
    <property type="entry name" value="FAD/NAD(P)-binding domain"/>
    <property type="match status" value="2"/>
</dbReference>
<evidence type="ECO:0000313" key="7">
    <source>
        <dbReference type="Proteomes" id="UP000198577"/>
    </source>
</evidence>
<dbReference type="PANTHER" id="PTHR43429:SF3">
    <property type="entry name" value="NITRITE REDUCTASE [NAD(P)H]"/>
    <property type="match status" value="1"/>
</dbReference>
<dbReference type="SUPFAM" id="SSF51905">
    <property type="entry name" value="FAD/NAD(P)-binding domain"/>
    <property type="match status" value="1"/>
</dbReference>
<dbReference type="PANTHER" id="PTHR43429">
    <property type="entry name" value="PYRIDINE NUCLEOTIDE-DISULFIDE OXIDOREDUCTASE DOMAIN-CONTAINING"/>
    <property type="match status" value="1"/>
</dbReference>
<evidence type="ECO:0000256" key="2">
    <source>
        <dbReference type="ARBA" id="ARBA00022630"/>
    </source>
</evidence>
<dbReference type="InterPro" id="IPR041575">
    <property type="entry name" value="Rubredoxin_C"/>
</dbReference>
<evidence type="ECO:0000256" key="3">
    <source>
        <dbReference type="ARBA" id="ARBA00022827"/>
    </source>
</evidence>
<dbReference type="Proteomes" id="UP000198577">
    <property type="component" value="Unassembled WGS sequence"/>
</dbReference>
<feature type="domain" description="NADH-rubredoxin oxidoreductase C-terminal" evidence="5">
    <location>
        <begin position="145"/>
        <end position="210"/>
    </location>
</feature>